<dbReference type="Gene3D" id="1.10.510.10">
    <property type="entry name" value="Transferase(Phosphotransferase) domain 1"/>
    <property type="match status" value="1"/>
</dbReference>
<name>A0A835YB23_9CHLO</name>
<keyword evidence="1" id="KW-0808">Transferase</keyword>
<dbReference type="GO" id="GO:0005524">
    <property type="term" value="F:ATP binding"/>
    <property type="evidence" value="ECO:0007669"/>
    <property type="project" value="UniProtKB-KW"/>
</dbReference>
<dbReference type="SUPFAM" id="SSF56112">
    <property type="entry name" value="Protein kinase-like (PK-like)"/>
    <property type="match status" value="1"/>
</dbReference>
<dbReference type="InterPro" id="IPR045269">
    <property type="entry name" value="Atg1-like"/>
</dbReference>
<dbReference type="GO" id="GO:0010506">
    <property type="term" value="P:regulation of autophagy"/>
    <property type="evidence" value="ECO:0007669"/>
    <property type="project" value="InterPro"/>
</dbReference>
<evidence type="ECO:0000256" key="2">
    <source>
        <dbReference type="ARBA" id="ARBA00022741"/>
    </source>
</evidence>
<dbReference type="Pfam" id="PF00069">
    <property type="entry name" value="Pkinase"/>
    <property type="match status" value="1"/>
</dbReference>
<feature type="domain" description="Protein kinase" evidence="6">
    <location>
        <begin position="26"/>
        <end position="390"/>
    </location>
</feature>
<keyword evidence="3" id="KW-0418">Kinase</keyword>
<dbReference type="PANTHER" id="PTHR24348">
    <property type="entry name" value="SERINE/THREONINE-PROTEIN KINASE UNC-51-RELATED"/>
    <property type="match status" value="1"/>
</dbReference>
<evidence type="ECO:0000256" key="3">
    <source>
        <dbReference type="ARBA" id="ARBA00022777"/>
    </source>
</evidence>
<evidence type="ECO:0000256" key="4">
    <source>
        <dbReference type="ARBA" id="ARBA00022840"/>
    </source>
</evidence>
<gene>
    <name evidence="7" type="ORF">HYH03_002615</name>
</gene>
<evidence type="ECO:0000313" key="7">
    <source>
        <dbReference type="EMBL" id="KAG2499680.1"/>
    </source>
</evidence>
<comment type="caution">
    <text evidence="7">The sequence shown here is derived from an EMBL/GenBank/DDBJ whole genome shotgun (WGS) entry which is preliminary data.</text>
</comment>
<proteinExistence type="predicted"/>
<dbReference type="SMART" id="SM00220">
    <property type="entry name" value="S_TKc"/>
    <property type="match status" value="1"/>
</dbReference>
<dbReference type="InterPro" id="IPR000719">
    <property type="entry name" value="Prot_kinase_dom"/>
</dbReference>
<evidence type="ECO:0000259" key="6">
    <source>
        <dbReference type="PROSITE" id="PS50011"/>
    </source>
</evidence>
<dbReference type="OrthoDB" id="346907at2759"/>
<dbReference type="InterPro" id="IPR011009">
    <property type="entry name" value="Kinase-like_dom_sf"/>
</dbReference>
<sequence>MAVSGESVAVAFTEPHPLGLPAHRYSHPVQLLGKGAFGQVWLCCLRTEIGTLPPGLPSEPSGQMSVDADPNGDQRAGDGASVNGHGANGAGQPVYDYQWVAVKLYKPLVMCDLRSLEYLKREVVNQRKLEHQHVIGFREVGLTAELPPAPGRDGRMRLYLTLEYANGGTLKQWLASRAGRLPEDEARWFLQQLVYGLCYVHAQGIWNRDIKPDNLLLVSGQPLPLLKVSDFGLCKSSTDSVCDSRVGSPNYMAPEVIERPVSGYDGRKADVFSCGVVLYEMVFGALPFSRTLDGRPLNFQRNPRDILANMRAELWPQLLPVHRPPQDAAGASNGVGPAGAPVGALGAGGHPPGAVPLGASAGLMELLGGMLKYDPDHRWDLDQVKRHPWYRTGLTDEVYRLLLATDPPPQVPAGAPGQGHAQSVEVIEAEFGRIMAHCAALRQAAERAAQDAEFEFEG</sequence>
<dbReference type="PANTHER" id="PTHR24348:SF22">
    <property type="entry name" value="NON-SPECIFIC SERINE_THREONINE PROTEIN KINASE"/>
    <property type="match status" value="1"/>
</dbReference>
<reference evidence="7" key="1">
    <citation type="journal article" date="2020" name="bioRxiv">
        <title>Comparative genomics of Chlamydomonas.</title>
        <authorList>
            <person name="Craig R.J."/>
            <person name="Hasan A.R."/>
            <person name="Ness R.W."/>
            <person name="Keightley P.D."/>
        </authorList>
    </citation>
    <scope>NUCLEOTIDE SEQUENCE</scope>
    <source>
        <strain evidence="7">CCAP 11/70</strain>
    </source>
</reference>
<dbReference type="GO" id="GO:0004674">
    <property type="term" value="F:protein serine/threonine kinase activity"/>
    <property type="evidence" value="ECO:0007669"/>
    <property type="project" value="InterPro"/>
</dbReference>
<keyword evidence="2" id="KW-0547">Nucleotide-binding</keyword>
<accession>A0A835YB23</accession>
<keyword evidence="8" id="KW-1185">Reference proteome</keyword>
<protein>
    <recommendedName>
        <fullName evidence="6">Protein kinase domain-containing protein</fullName>
    </recommendedName>
</protein>
<evidence type="ECO:0000256" key="5">
    <source>
        <dbReference type="SAM" id="MobiDB-lite"/>
    </source>
</evidence>
<dbReference type="EMBL" id="JAEHOE010000006">
    <property type="protein sequence ID" value="KAG2499680.1"/>
    <property type="molecule type" value="Genomic_DNA"/>
</dbReference>
<dbReference type="GO" id="GO:0005829">
    <property type="term" value="C:cytosol"/>
    <property type="evidence" value="ECO:0007669"/>
    <property type="project" value="TreeGrafter"/>
</dbReference>
<evidence type="ECO:0000256" key="1">
    <source>
        <dbReference type="ARBA" id="ARBA00022679"/>
    </source>
</evidence>
<dbReference type="PROSITE" id="PS50011">
    <property type="entry name" value="PROTEIN_KINASE_DOM"/>
    <property type="match status" value="1"/>
</dbReference>
<organism evidence="7 8">
    <name type="scientific">Edaphochlamys debaryana</name>
    <dbReference type="NCBI Taxonomy" id="47281"/>
    <lineage>
        <taxon>Eukaryota</taxon>
        <taxon>Viridiplantae</taxon>
        <taxon>Chlorophyta</taxon>
        <taxon>core chlorophytes</taxon>
        <taxon>Chlorophyceae</taxon>
        <taxon>CS clade</taxon>
        <taxon>Chlamydomonadales</taxon>
        <taxon>Chlamydomonadales incertae sedis</taxon>
        <taxon>Edaphochlamys</taxon>
    </lineage>
</organism>
<feature type="region of interest" description="Disordered" evidence="5">
    <location>
        <begin position="54"/>
        <end position="87"/>
    </location>
</feature>
<dbReference type="Proteomes" id="UP000612055">
    <property type="component" value="Unassembled WGS sequence"/>
</dbReference>
<dbReference type="AlphaFoldDB" id="A0A835YB23"/>
<evidence type="ECO:0000313" key="8">
    <source>
        <dbReference type="Proteomes" id="UP000612055"/>
    </source>
</evidence>
<dbReference type="GO" id="GO:0005776">
    <property type="term" value="C:autophagosome"/>
    <property type="evidence" value="ECO:0007669"/>
    <property type="project" value="TreeGrafter"/>
</dbReference>
<dbReference type="GO" id="GO:0016020">
    <property type="term" value="C:membrane"/>
    <property type="evidence" value="ECO:0007669"/>
    <property type="project" value="TreeGrafter"/>
</dbReference>
<dbReference type="GO" id="GO:0000407">
    <property type="term" value="C:phagophore assembly site"/>
    <property type="evidence" value="ECO:0007669"/>
    <property type="project" value="TreeGrafter"/>
</dbReference>
<keyword evidence="4" id="KW-0067">ATP-binding</keyword>
<dbReference type="GO" id="GO:0000045">
    <property type="term" value="P:autophagosome assembly"/>
    <property type="evidence" value="ECO:0007669"/>
    <property type="project" value="TreeGrafter"/>
</dbReference>